<evidence type="ECO:0000313" key="4">
    <source>
        <dbReference type="Proteomes" id="UP001065174"/>
    </source>
</evidence>
<feature type="chain" id="PRO_5045740061" evidence="1">
    <location>
        <begin position="20"/>
        <end position="333"/>
    </location>
</feature>
<reference evidence="3" key="1">
    <citation type="submission" date="2022-09" db="EMBL/GenBank/DDBJ databases">
        <title>Comparative genomics and taxonomic characterization of three novel marine species of genus Reichenbachiella exhibiting antioxidant and polysaccharide degradation activities.</title>
        <authorList>
            <person name="Muhammad N."/>
            <person name="Lee Y.-J."/>
            <person name="Ko J."/>
            <person name="Kim S.-G."/>
        </authorList>
    </citation>
    <scope>NUCLEOTIDE SEQUENCE</scope>
    <source>
        <strain evidence="3">BKB1-1</strain>
    </source>
</reference>
<keyword evidence="1" id="KW-0732">Signal</keyword>
<evidence type="ECO:0000313" key="3">
    <source>
        <dbReference type="EMBL" id="UXP32528.1"/>
    </source>
</evidence>
<dbReference type="InterPro" id="IPR042095">
    <property type="entry name" value="SUMF_sf"/>
</dbReference>
<feature type="signal peptide" evidence="1">
    <location>
        <begin position="1"/>
        <end position="19"/>
    </location>
</feature>
<dbReference type="EMBL" id="CP106679">
    <property type="protein sequence ID" value="UXP32528.1"/>
    <property type="molecule type" value="Genomic_DNA"/>
</dbReference>
<dbReference type="InterPro" id="IPR016187">
    <property type="entry name" value="CTDL_fold"/>
</dbReference>
<dbReference type="Pfam" id="PF03781">
    <property type="entry name" value="FGE-sulfatase"/>
    <property type="match status" value="1"/>
</dbReference>
<dbReference type="PANTHER" id="PTHR23150">
    <property type="entry name" value="SULFATASE MODIFYING FACTOR 1, 2"/>
    <property type="match status" value="1"/>
</dbReference>
<dbReference type="PANTHER" id="PTHR23150:SF26">
    <property type="entry name" value="GENERIC METHYLTRANSFERASE"/>
    <property type="match status" value="1"/>
</dbReference>
<protein>
    <submittedName>
        <fullName evidence="3">Formylglycine-generating enzyme family protein</fullName>
    </submittedName>
</protein>
<dbReference type="SUPFAM" id="SSF56436">
    <property type="entry name" value="C-type lectin-like"/>
    <property type="match status" value="1"/>
</dbReference>
<organism evidence="3 4">
    <name type="scientific">Reichenbachiella agarivorans</name>
    <dbReference type="NCBI Taxonomy" id="2979464"/>
    <lineage>
        <taxon>Bacteria</taxon>
        <taxon>Pseudomonadati</taxon>
        <taxon>Bacteroidota</taxon>
        <taxon>Cytophagia</taxon>
        <taxon>Cytophagales</taxon>
        <taxon>Reichenbachiellaceae</taxon>
        <taxon>Reichenbachiella</taxon>
    </lineage>
</organism>
<gene>
    <name evidence="3" type="ORF">N6H18_00870</name>
</gene>
<keyword evidence="4" id="KW-1185">Reference proteome</keyword>
<evidence type="ECO:0000256" key="1">
    <source>
        <dbReference type="SAM" id="SignalP"/>
    </source>
</evidence>
<accession>A0ABY6CSU4</accession>
<proteinExistence type="predicted"/>
<dbReference type="RefSeq" id="WP_262309963.1">
    <property type="nucleotide sequence ID" value="NZ_CP106679.1"/>
</dbReference>
<name>A0ABY6CSU4_9BACT</name>
<sequence length="333" mass="38780">MNHCLVALLLVLCSSLSLAQTIHPSSSDPGCCSEKTSLPYTYNPEDNKVLLQLYVTNNSSEKEVFYEGKYDPWKDNKKNHLYEQVYMIPPGSLPISEGKFMDQTEVANIHYQEFLFYITKDSAKYLDKEYMPQLDNKFKSKYFLNPEFYFYPVVGVTHQNAQAYCEWRAKVLNVGLKDMLKNQVKKYKYAGRLPSEEEWKKIAGNVEEEVNSRLYNFGKKEWSFFEEDIVANRFAPSSILSRVDYEGYTQNFLVQDPMSLDIEIPFYIYSFSHNTLGFYNFYGNVKELVAEGYAIGGSFQTSFSADELFDHDEVQAYRTDVGFRCLTEIARRR</sequence>
<evidence type="ECO:0000259" key="2">
    <source>
        <dbReference type="Pfam" id="PF03781"/>
    </source>
</evidence>
<dbReference type="Gene3D" id="3.90.1580.10">
    <property type="entry name" value="paralog of FGE (formylglycine-generating enzyme)"/>
    <property type="match status" value="1"/>
</dbReference>
<feature type="domain" description="Sulfatase-modifying factor enzyme-like" evidence="2">
    <location>
        <begin position="100"/>
        <end position="301"/>
    </location>
</feature>
<dbReference type="InterPro" id="IPR005532">
    <property type="entry name" value="SUMF_dom"/>
</dbReference>
<dbReference type="InterPro" id="IPR051043">
    <property type="entry name" value="Sulfatase_Mod_Factor_Kinase"/>
</dbReference>
<dbReference type="Proteomes" id="UP001065174">
    <property type="component" value="Chromosome"/>
</dbReference>